<evidence type="ECO:0000256" key="1">
    <source>
        <dbReference type="ARBA" id="ARBA00004123"/>
    </source>
</evidence>
<dbReference type="Pfam" id="PF00847">
    <property type="entry name" value="AP2"/>
    <property type="match status" value="1"/>
</dbReference>
<dbReference type="Proteomes" id="UP000822688">
    <property type="component" value="Chromosome 5"/>
</dbReference>
<feature type="region of interest" description="Disordered" evidence="7">
    <location>
        <begin position="500"/>
        <end position="557"/>
    </location>
</feature>
<evidence type="ECO:0000313" key="9">
    <source>
        <dbReference type="EMBL" id="KAG0576260.1"/>
    </source>
</evidence>
<dbReference type="FunFam" id="3.30.730.10:FF:000005">
    <property type="entry name" value="ethylene-responsive transcription factor RAP2-11"/>
    <property type="match status" value="1"/>
</dbReference>
<evidence type="ECO:0000313" key="10">
    <source>
        <dbReference type="Proteomes" id="UP000822688"/>
    </source>
</evidence>
<accession>A0A8T0HYL6</accession>
<keyword evidence="4" id="KW-0804">Transcription</keyword>
<dbReference type="GO" id="GO:0005634">
    <property type="term" value="C:nucleus"/>
    <property type="evidence" value="ECO:0007669"/>
    <property type="project" value="UniProtKB-SubCell"/>
</dbReference>
<protein>
    <recommendedName>
        <fullName evidence="8">AP2/ERF domain-containing protein</fullName>
    </recommendedName>
</protein>
<dbReference type="InterPro" id="IPR050913">
    <property type="entry name" value="AP2/ERF_ERF"/>
</dbReference>
<dbReference type="CDD" id="cd00018">
    <property type="entry name" value="AP2"/>
    <property type="match status" value="1"/>
</dbReference>
<reference evidence="9" key="1">
    <citation type="submission" date="2020-06" db="EMBL/GenBank/DDBJ databases">
        <title>WGS assembly of Ceratodon purpureus strain R40.</title>
        <authorList>
            <person name="Carey S.B."/>
            <person name="Jenkins J."/>
            <person name="Shu S."/>
            <person name="Lovell J.T."/>
            <person name="Sreedasyam A."/>
            <person name="Maumus F."/>
            <person name="Tiley G.P."/>
            <person name="Fernandez-Pozo N."/>
            <person name="Barry K."/>
            <person name="Chen C."/>
            <person name="Wang M."/>
            <person name="Lipzen A."/>
            <person name="Daum C."/>
            <person name="Saski C.A."/>
            <person name="Payton A.C."/>
            <person name="Mcbreen J.C."/>
            <person name="Conrad R.E."/>
            <person name="Kollar L.M."/>
            <person name="Olsson S."/>
            <person name="Huttunen S."/>
            <person name="Landis J.B."/>
            <person name="Wickett N.J."/>
            <person name="Johnson M.G."/>
            <person name="Rensing S.A."/>
            <person name="Grimwood J."/>
            <person name="Schmutz J."/>
            <person name="Mcdaniel S.F."/>
        </authorList>
    </citation>
    <scope>NUCLEOTIDE SEQUENCE</scope>
    <source>
        <strain evidence="9">R40</strain>
    </source>
</reference>
<dbReference type="EMBL" id="CM026425">
    <property type="protein sequence ID" value="KAG0576260.1"/>
    <property type="molecule type" value="Genomic_DNA"/>
</dbReference>
<feature type="region of interest" description="Disordered" evidence="7">
    <location>
        <begin position="168"/>
        <end position="219"/>
    </location>
</feature>
<dbReference type="PRINTS" id="PR00367">
    <property type="entry name" value="ETHRSPELEMNT"/>
</dbReference>
<dbReference type="InterPro" id="IPR001471">
    <property type="entry name" value="AP2/ERF_dom"/>
</dbReference>
<dbReference type="PROSITE" id="PS51032">
    <property type="entry name" value="AP2_ERF"/>
    <property type="match status" value="1"/>
</dbReference>
<evidence type="ECO:0000256" key="6">
    <source>
        <dbReference type="ARBA" id="ARBA00024343"/>
    </source>
</evidence>
<gene>
    <name evidence="9" type="ORF">KC19_5G067500</name>
</gene>
<dbReference type="PANTHER" id="PTHR31194:SF189">
    <property type="entry name" value="AP2_ERF DOMAIN-CONTAINING PROTEIN"/>
    <property type="match status" value="1"/>
</dbReference>
<feature type="region of interest" description="Disordered" evidence="7">
    <location>
        <begin position="1"/>
        <end position="48"/>
    </location>
</feature>
<evidence type="ECO:0000256" key="4">
    <source>
        <dbReference type="ARBA" id="ARBA00023163"/>
    </source>
</evidence>
<dbReference type="Gene3D" id="3.30.730.10">
    <property type="entry name" value="AP2/ERF domain"/>
    <property type="match status" value="1"/>
</dbReference>
<evidence type="ECO:0000256" key="7">
    <source>
        <dbReference type="SAM" id="MobiDB-lite"/>
    </source>
</evidence>
<keyword evidence="5" id="KW-0539">Nucleus</keyword>
<evidence type="ECO:0000256" key="3">
    <source>
        <dbReference type="ARBA" id="ARBA00023125"/>
    </source>
</evidence>
<dbReference type="GO" id="GO:0003677">
    <property type="term" value="F:DNA binding"/>
    <property type="evidence" value="ECO:0007669"/>
    <property type="project" value="UniProtKB-KW"/>
</dbReference>
<evidence type="ECO:0000256" key="2">
    <source>
        <dbReference type="ARBA" id="ARBA00023015"/>
    </source>
</evidence>
<evidence type="ECO:0000259" key="8">
    <source>
        <dbReference type="PROSITE" id="PS51032"/>
    </source>
</evidence>
<organism evidence="9 10">
    <name type="scientific">Ceratodon purpureus</name>
    <name type="common">Fire moss</name>
    <name type="synonym">Dicranum purpureum</name>
    <dbReference type="NCBI Taxonomy" id="3225"/>
    <lineage>
        <taxon>Eukaryota</taxon>
        <taxon>Viridiplantae</taxon>
        <taxon>Streptophyta</taxon>
        <taxon>Embryophyta</taxon>
        <taxon>Bryophyta</taxon>
        <taxon>Bryophytina</taxon>
        <taxon>Bryopsida</taxon>
        <taxon>Dicranidae</taxon>
        <taxon>Pseudoditrichales</taxon>
        <taxon>Ditrichaceae</taxon>
        <taxon>Ceratodon</taxon>
    </lineage>
</organism>
<feature type="compositionally biased region" description="Basic and acidic residues" evidence="7">
    <location>
        <begin position="334"/>
        <end position="346"/>
    </location>
</feature>
<dbReference type="AlphaFoldDB" id="A0A8T0HYL6"/>
<dbReference type="PANTHER" id="PTHR31194">
    <property type="entry name" value="SHN SHINE , DNA BINDING / TRANSCRIPTION FACTOR"/>
    <property type="match status" value="1"/>
</dbReference>
<dbReference type="SUPFAM" id="SSF54171">
    <property type="entry name" value="DNA-binding domain"/>
    <property type="match status" value="1"/>
</dbReference>
<evidence type="ECO:0000256" key="5">
    <source>
        <dbReference type="ARBA" id="ARBA00023242"/>
    </source>
</evidence>
<keyword evidence="2" id="KW-0805">Transcription regulation</keyword>
<feature type="compositionally biased region" description="Polar residues" evidence="7">
    <location>
        <begin position="514"/>
        <end position="528"/>
    </location>
</feature>
<keyword evidence="10" id="KW-1185">Reference proteome</keyword>
<feature type="compositionally biased region" description="Polar residues" evidence="7">
    <location>
        <begin position="281"/>
        <end position="309"/>
    </location>
</feature>
<name>A0A8T0HYL6_CERPU</name>
<dbReference type="GO" id="GO:0003700">
    <property type="term" value="F:DNA-binding transcription factor activity"/>
    <property type="evidence" value="ECO:0007669"/>
    <property type="project" value="InterPro"/>
</dbReference>
<sequence length="557" mass="59801">MGSNAQRKSSSRSLNFDGYGGAGSKSMKRQKLAGSPGAASWDSAEAGELEPKNKKRFVGVRQRPSGRWVAEIKDTTQKIRLWLGTFDSAEEGAKAYDSAARALRGANTRTNFVTAISCEGAVPATTSKAARLIRLRQIAAANAKLEAEQKLGHGIDHVISPLLRQDSNQQSISSDLDRHPSSEDEPHSQVTTPPRLVSSFPLKPARQIGRRHNSSPLLSSAKLEQEAGSVPLPVSAEDNGPKLDSFEIRTSSLKLAPQQSAITPENLSNAIHRSLIASASPQDTHFSSHSTRLPLENCNQPNSPTASTSADEEVPLVHNPEKLATTDNTHPKCKAVDDGSEKHRLDSSPLENSRFSSFTVEKNLIASPPKQQRFSCCTSRADASLHATSESDGDDNERPTLTGIASCKDDAEISFCLHSRESSGEASTSTSLELGSSDTIPWSDYVLVDGLDLTSCETNCGVYASVFDFSAEAMDRDSCASSVLLEDISDVDSTEFLLTMPDSDPQLPAPLSPPETSHAAQSSGSTDSMDVDAHGECSSPEEPLWRDLTPLRMRTAS</sequence>
<dbReference type="InterPro" id="IPR016177">
    <property type="entry name" value="DNA-bd_dom_sf"/>
</dbReference>
<comment type="subcellular location">
    <subcellularLocation>
        <location evidence="1">Nucleus</location>
    </subcellularLocation>
</comment>
<keyword evidence="3" id="KW-0238">DNA-binding</keyword>
<dbReference type="InterPro" id="IPR036955">
    <property type="entry name" value="AP2/ERF_dom_sf"/>
</dbReference>
<dbReference type="SMART" id="SM00380">
    <property type="entry name" value="AP2"/>
    <property type="match status" value="1"/>
</dbReference>
<comment type="similarity">
    <text evidence="6">Belongs to the AP2/ERF transcription factor family. ERF subfamily.</text>
</comment>
<feature type="domain" description="AP2/ERF" evidence="8">
    <location>
        <begin position="56"/>
        <end position="113"/>
    </location>
</feature>
<proteinExistence type="inferred from homology"/>
<feature type="compositionally biased region" description="Basic and acidic residues" evidence="7">
    <location>
        <begin position="175"/>
        <end position="187"/>
    </location>
</feature>
<feature type="region of interest" description="Disordered" evidence="7">
    <location>
        <begin position="281"/>
        <end position="350"/>
    </location>
</feature>
<feature type="compositionally biased region" description="Polar residues" evidence="7">
    <location>
        <begin position="1"/>
        <end position="14"/>
    </location>
</feature>
<comment type="caution">
    <text evidence="9">The sequence shown here is derived from an EMBL/GenBank/DDBJ whole genome shotgun (WGS) entry which is preliminary data.</text>
</comment>